<dbReference type="InterPro" id="IPR004090">
    <property type="entry name" value="Chemotax_Me-accpt_rcpt"/>
</dbReference>
<dbReference type="PROSITE" id="PS50111">
    <property type="entry name" value="CHEMOTAXIS_TRANSDUC_2"/>
    <property type="match status" value="1"/>
</dbReference>
<feature type="transmembrane region" description="Helical" evidence="10">
    <location>
        <begin position="184"/>
        <end position="208"/>
    </location>
</feature>
<evidence type="ECO:0000256" key="5">
    <source>
        <dbReference type="ARBA" id="ARBA00022989"/>
    </source>
</evidence>
<dbReference type="Proteomes" id="UP000251075">
    <property type="component" value="Unassembled WGS sequence"/>
</dbReference>
<evidence type="ECO:0000313" key="14">
    <source>
        <dbReference type="EMBL" id="RAU20988.1"/>
    </source>
</evidence>
<dbReference type="PROSITE" id="PS50885">
    <property type="entry name" value="HAMP"/>
    <property type="match status" value="1"/>
</dbReference>
<evidence type="ECO:0000256" key="8">
    <source>
        <dbReference type="ARBA" id="ARBA00029447"/>
    </source>
</evidence>
<evidence type="ECO:0000256" key="2">
    <source>
        <dbReference type="ARBA" id="ARBA00022475"/>
    </source>
</evidence>
<dbReference type="Pfam" id="PF00015">
    <property type="entry name" value="MCPsignal"/>
    <property type="match status" value="1"/>
</dbReference>
<reference evidence="14 15" key="1">
    <citation type="submission" date="2017-11" db="EMBL/GenBank/DDBJ databases">
        <title>Draft genome sequence of magnetotactic bacterium Magnetospirillum kuznetsovii LBB-42.</title>
        <authorList>
            <person name="Grouzdev D.S."/>
            <person name="Rysina M.S."/>
            <person name="Baslerov R.V."/>
            <person name="Koziaeva V."/>
        </authorList>
    </citation>
    <scope>NUCLEOTIDE SEQUENCE [LARGE SCALE GENOMIC DNA]</scope>
    <source>
        <strain evidence="14 15">LBB-42</strain>
    </source>
</reference>
<dbReference type="PRINTS" id="PR00260">
    <property type="entry name" value="CHEMTRNSDUCR"/>
</dbReference>
<keyword evidence="7 9" id="KW-0807">Transducer</keyword>
<dbReference type="InterPro" id="IPR004089">
    <property type="entry name" value="MCPsignal_dom"/>
</dbReference>
<dbReference type="EMBL" id="PGTO01000014">
    <property type="protein sequence ID" value="RAU20988.1"/>
    <property type="molecule type" value="Genomic_DNA"/>
</dbReference>
<dbReference type="Gene3D" id="3.30.450.20">
    <property type="entry name" value="PAS domain"/>
    <property type="match status" value="1"/>
</dbReference>
<dbReference type="CDD" id="cd06225">
    <property type="entry name" value="HAMP"/>
    <property type="match status" value="1"/>
</dbReference>
<dbReference type="GO" id="GO:0005886">
    <property type="term" value="C:plasma membrane"/>
    <property type="evidence" value="ECO:0007669"/>
    <property type="project" value="UniProtKB-SubCell"/>
</dbReference>
<dbReference type="Pfam" id="PF00672">
    <property type="entry name" value="HAMP"/>
    <property type="match status" value="1"/>
</dbReference>
<feature type="domain" description="T-SNARE coiled-coil homology" evidence="12">
    <location>
        <begin position="455"/>
        <end position="517"/>
    </location>
</feature>
<keyword evidence="4 10" id="KW-0812">Transmembrane</keyword>
<keyword evidence="2" id="KW-1003">Cell membrane</keyword>
<comment type="subcellular location">
    <subcellularLocation>
        <location evidence="1">Cell inner membrane</location>
        <topology evidence="1">Multi-pass membrane protein</topology>
    </subcellularLocation>
</comment>
<dbReference type="Gene3D" id="6.10.340.10">
    <property type="match status" value="1"/>
</dbReference>
<dbReference type="Gene3D" id="1.10.287.950">
    <property type="entry name" value="Methyl-accepting chemotaxis protein"/>
    <property type="match status" value="1"/>
</dbReference>
<dbReference type="PANTHER" id="PTHR32089:SF112">
    <property type="entry name" value="LYSOZYME-LIKE PROTEIN-RELATED"/>
    <property type="match status" value="1"/>
</dbReference>
<dbReference type="PANTHER" id="PTHR32089">
    <property type="entry name" value="METHYL-ACCEPTING CHEMOTAXIS PROTEIN MCPB"/>
    <property type="match status" value="1"/>
</dbReference>
<protein>
    <submittedName>
        <fullName evidence="14">Methyl-accepting chemotaxis protein</fullName>
    </submittedName>
</protein>
<evidence type="ECO:0000313" key="15">
    <source>
        <dbReference type="Proteomes" id="UP000251075"/>
    </source>
</evidence>
<accession>A0A364NV80</accession>
<dbReference type="InterPro" id="IPR000727">
    <property type="entry name" value="T_SNARE_dom"/>
</dbReference>
<evidence type="ECO:0000259" key="13">
    <source>
        <dbReference type="PROSITE" id="PS50885"/>
    </source>
</evidence>
<proteinExistence type="inferred from homology"/>
<comment type="similarity">
    <text evidence="8">Belongs to the methyl-accepting chemotaxis (MCP) protein family.</text>
</comment>
<keyword evidence="3" id="KW-0997">Cell inner membrane</keyword>
<dbReference type="SUPFAM" id="SSF58104">
    <property type="entry name" value="Methyl-accepting chemotaxis protein (MCP) signaling domain"/>
    <property type="match status" value="1"/>
</dbReference>
<name>A0A364NV80_9PROT</name>
<evidence type="ECO:0000256" key="4">
    <source>
        <dbReference type="ARBA" id="ARBA00022692"/>
    </source>
</evidence>
<evidence type="ECO:0000259" key="11">
    <source>
        <dbReference type="PROSITE" id="PS50111"/>
    </source>
</evidence>
<sequence length="564" mass="58980">MGKSGILLKLMSTAVLALVGFVILSWVALAQIRQSMLDERVAKVEALTEVARATVQSFHDRSKAGEFDEATAKAQAIETLRPVRYQGQEYYFIYDFDGVNVMLPPKPEREGKGFMDLKDSDGVAFIRQLVDGAKTGMAKVVYKFPRPGSDLPVAKVSVALAHAPWKWVIGTGVYLDDVDAAFTAAAWGFASIAVSVILIALVLVTILARHIAMPITALADVAERLAQRDFSVDVDRSPRKDEIGTLTKAVAVLRDEAAAFEAARAGQQEGYKVASAQRRAARLKLADDVEATIKRMSDVLVEAVADMEDAARTVSGAVQSASDQAAGVVATAEQASANVGTVATAAEQLSSSIHEIAEQVHRSSAMSGEAVSEAERTNALVLSLAEAAGRIGEVVTLINDIASQTNLLALNATIEAARAGEAGKGFAVVAGEVKTLANQTARATEEISTQVGAVQARTREAVEAIRGIGGMIGTLNEIAGAIAAAVEEQGAATQEIARNVQQAAAGTMEVTSVLGELSAATAEAGGSADRVLHIAGRLSNEAGSLESEVHNFMDTVRADQGASG</sequence>
<dbReference type="OrthoDB" id="7260004at2"/>
<organism evidence="14 15">
    <name type="scientific">Paramagnetospirillum kuznetsovii</name>
    <dbReference type="NCBI Taxonomy" id="2053833"/>
    <lineage>
        <taxon>Bacteria</taxon>
        <taxon>Pseudomonadati</taxon>
        <taxon>Pseudomonadota</taxon>
        <taxon>Alphaproteobacteria</taxon>
        <taxon>Rhodospirillales</taxon>
        <taxon>Magnetospirillaceae</taxon>
        <taxon>Paramagnetospirillum</taxon>
    </lineage>
</organism>
<feature type="domain" description="HAMP" evidence="13">
    <location>
        <begin position="209"/>
        <end position="262"/>
    </location>
</feature>
<dbReference type="GO" id="GO:0007165">
    <property type="term" value="P:signal transduction"/>
    <property type="evidence" value="ECO:0007669"/>
    <property type="project" value="UniProtKB-KW"/>
</dbReference>
<evidence type="ECO:0000256" key="6">
    <source>
        <dbReference type="ARBA" id="ARBA00023136"/>
    </source>
</evidence>
<gene>
    <name evidence="14" type="ORF">CU669_15495</name>
</gene>
<dbReference type="AlphaFoldDB" id="A0A364NV80"/>
<dbReference type="SMART" id="SM00304">
    <property type="entry name" value="HAMP"/>
    <property type="match status" value="1"/>
</dbReference>
<dbReference type="Pfam" id="PF17200">
    <property type="entry name" value="sCache_2"/>
    <property type="match status" value="1"/>
</dbReference>
<evidence type="ECO:0000259" key="12">
    <source>
        <dbReference type="PROSITE" id="PS50192"/>
    </source>
</evidence>
<dbReference type="InterPro" id="IPR033480">
    <property type="entry name" value="sCache_2"/>
</dbReference>
<comment type="caution">
    <text evidence="14">The sequence shown here is derived from an EMBL/GenBank/DDBJ whole genome shotgun (WGS) entry which is preliminary data.</text>
</comment>
<keyword evidence="6 10" id="KW-0472">Membrane</keyword>
<keyword evidence="15" id="KW-1185">Reference proteome</keyword>
<dbReference type="GO" id="GO:0006935">
    <property type="term" value="P:chemotaxis"/>
    <property type="evidence" value="ECO:0007669"/>
    <property type="project" value="InterPro"/>
</dbReference>
<keyword evidence="5 10" id="KW-1133">Transmembrane helix</keyword>
<evidence type="ECO:0000256" key="10">
    <source>
        <dbReference type="SAM" id="Phobius"/>
    </source>
</evidence>
<dbReference type="SMART" id="SM00283">
    <property type="entry name" value="MA"/>
    <property type="match status" value="1"/>
</dbReference>
<dbReference type="InterPro" id="IPR003660">
    <property type="entry name" value="HAMP_dom"/>
</dbReference>
<dbReference type="PROSITE" id="PS50192">
    <property type="entry name" value="T_SNARE"/>
    <property type="match status" value="1"/>
</dbReference>
<dbReference type="SMART" id="SM01049">
    <property type="entry name" value="Cache_2"/>
    <property type="match status" value="1"/>
</dbReference>
<evidence type="ECO:0000256" key="9">
    <source>
        <dbReference type="PROSITE-ProRule" id="PRU00284"/>
    </source>
</evidence>
<feature type="domain" description="Methyl-accepting transducer" evidence="11">
    <location>
        <begin position="303"/>
        <end position="532"/>
    </location>
</feature>
<evidence type="ECO:0000256" key="1">
    <source>
        <dbReference type="ARBA" id="ARBA00004429"/>
    </source>
</evidence>
<evidence type="ECO:0000256" key="3">
    <source>
        <dbReference type="ARBA" id="ARBA00022519"/>
    </source>
</evidence>
<evidence type="ECO:0000256" key="7">
    <source>
        <dbReference type="ARBA" id="ARBA00023224"/>
    </source>
</evidence>
<dbReference type="GO" id="GO:0004888">
    <property type="term" value="F:transmembrane signaling receptor activity"/>
    <property type="evidence" value="ECO:0007669"/>
    <property type="project" value="InterPro"/>
</dbReference>